<name>A0ACB9A836_ARCLA</name>
<evidence type="ECO:0000313" key="1">
    <source>
        <dbReference type="EMBL" id="KAI3706357.1"/>
    </source>
</evidence>
<evidence type="ECO:0000313" key="2">
    <source>
        <dbReference type="Proteomes" id="UP001055879"/>
    </source>
</evidence>
<organism evidence="1 2">
    <name type="scientific">Arctium lappa</name>
    <name type="common">Greater burdock</name>
    <name type="synonym">Lappa major</name>
    <dbReference type="NCBI Taxonomy" id="4217"/>
    <lineage>
        <taxon>Eukaryota</taxon>
        <taxon>Viridiplantae</taxon>
        <taxon>Streptophyta</taxon>
        <taxon>Embryophyta</taxon>
        <taxon>Tracheophyta</taxon>
        <taxon>Spermatophyta</taxon>
        <taxon>Magnoliopsida</taxon>
        <taxon>eudicotyledons</taxon>
        <taxon>Gunneridae</taxon>
        <taxon>Pentapetalae</taxon>
        <taxon>asterids</taxon>
        <taxon>campanulids</taxon>
        <taxon>Asterales</taxon>
        <taxon>Asteraceae</taxon>
        <taxon>Carduoideae</taxon>
        <taxon>Cardueae</taxon>
        <taxon>Arctiinae</taxon>
        <taxon>Arctium</taxon>
    </lineage>
</organism>
<gene>
    <name evidence="1" type="ORF">L6452_24033</name>
</gene>
<sequence>MIVSNANKAHVAQVLHQLGLQNCFDKFICFEFLNRPNQTTDADNILKNRVIEFGDILPKSHVFFDDSIRNTQTAKVTILNIVLVRSSERKKGEDYVVESIHNIGKVLSKLQELVMKSKDICD</sequence>
<accession>A0ACB9A836</accession>
<keyword evidence="2" id="KW-1185">Reference proteome</keyword>
<reference evidence="2" key="1">
    <citation type="journal article" date="2022" name="Mol. Ecol. Resour.">
        <title>The genomes of chicory, endive, great burdock and yacon provide insights into Asteraceae palaeo-polyploidization history and plant inulin production.</title>
        <authorList>
            <person name="Fan W."/>
            <person name="Wang S."/>
            <person name="Wang H."/>
            <person name="Wang A."/>
            <person name="Jiang F."/>
            <person name="Liu H."/>
            <person name="Zhao H."/>
            <person name="Xu D."/>
            <person name="Zhang Y."/>
        </authorList>
    </citation>
    <scope>NUCLEOTIDE SEQUENCE [LARGE SCALE GENOMIC DNA]</scope>
    <source>
        <strain evidence="2">cv. Niubang</strain>
    </source>
</reference>
<reference evidence="1 2" key="2">
    <citation type="journal article" date="2022" name="Mol. Ecol. Resour.">
        <title>The genomes of chicory, endive, great burdock and yacon provide insights into Asteraceae paleo-polyploidization history and plant inulin production.</title>
        <authorList>
            <person name="Fan W."/>
            <person name="Wang S."/>
            <person name="Wang H."/>
            <person name="Wang A."/>
            <person name="Jiang F."/>
            <person name="Liu H."/>
            <person name="Zhao H."/>
            <person name="Xu D."/>
            <person name="Zhang Y."/>
        </authorList>
    </citation>
    <scope>NUCLEOTIDE SEQUENCE [LARGE SCALE GENOMIC DNA]</scope>
    <source>
        <strain evidence="2">cv. Niubang</strain>
    </source>
</reference>
<protein>
    <submittedName>
        <fullName evidence="1">Uncharacterized protein</fullName>
    </submittedName>
</protein>
<dbReference type="Proteomes" id="UP001055879">
    <property type="component" value="Linkage Group LG08"/>
</dbReference>
<dbReference type="EMBL" id="CM042054">
    <property type="protein sequence ID" value="KAI3706357.1"/>
    <property type="molecule type" value="Genomic_DNA"/>
</dbReference>
<proteinExistence type="predicted"/>
<comment type="caution">
    <text evidence="1">The sequence shown here is derived from an EMBL/GenBank/DDBJ whole genome shotgun (WGS) entry which is preliminary data.</text>
</comment>